<dbReference type="Proteomes" id="UP001159363">
    <property type="component" value="Chromosome 10"/>
</dbReference>
<proteinExistence type="predicted"/>
<sequence>MLFGREFRLRGDLLFRRPVEEEAATPDYTIKLRQKLTNIHEFAWGHFKTNNDIMKTRYNRRKPEETFQEGHLVWLCNPQRKKGYCPKLHKSWEGPYTILKQINDVVYRICRQGFRAKPKVDHIDRLVLYEGPDCRIYSGRTDLRRGSVMRCCPALWQWTHLLCLACACAARCLAGVTAPLPCWMFRRRPVVFDGGCLAECARAKCIVDDDRRLRDDGGLGVRGMNRREGMKPTSGAYCARGRLEDSRILRLADMDCSEVGLNGSEVHHCLIPKEVHHCLILKEVRHRKQSQLRSPGQRSCTPLQWLDTGVNYRKDVGVPIADMRLQSAGTQGVPGSALIGRIPDSAANCLILLQHLSPASPALFRTFFVFQMPAKLEEEHCTLARAGDEHLYAKTRLGKVKETASIPERRMEGARVCETELVVSSSHQPRQERRAPFFSIAQLLEAFRPVLAGTQRRQVDFLLPPSAIHPPMYFQTDAADDVTADSAARRAQHRRVGARQHCPGFQERHVVTLERGVSASLRHHPLRGRTAGTASRMKGSSSSSVASRFSPSTLAVLRHHFLSTAGNSRIIWFSLVTRRVSSAPSPLRTGLVDAVQFPIALRVPLGL</sequence>
<protein>
    <recommendedName>
        <fullName evidence="1">Integrase p58-like C-terminal domain-containing protein</fullName>
    </recommendedName>
</protein>
<accession>A0ABQ9GKJ5</accession>
<organism evidence="2 3">
    <name type="scientific">Dryococelus australis</name>
    <dbReference type="NCBI Taxonomy" id="614101"/>
    <lineage>
        <taxon>Eukaryota</taxon>
        <taxon>Metazoa</taxon>
        <taxon>Ecdysozoa</taxon>
        <taxon>Arthropoda</taxon>
        <taxon>Hexapoda</taxon>
        <taxon>Insecta</taxon>
        <taxon>Pterygota</taxon>
        <taxon>Neoptera</taxon>
        <taxon>Polyneoptera</taxon>
        <taxon>Phasmatodea</taxon>
        <taxon>Verophasmatodea</taxon>
        <taxon>Anareolatae</taxon>
        <taxon>Phasmatidae</taxon>
        <taxon>Eurycanthinae</taxon>
        <taxon>Dryococelus</taxon>
    </lineage>
</organism>
<dbReference type="Pfam" id="PF22938">
    <property type="entry name" value="Integrase_p58_C"/>
    <property type="match status" value="1"/>
</dbReference>
<evidence type="ECO:0000313" key="2">
    <source>
        <dbReference type="EMBL" id="KAJ8872551.1"/>
    </source>
</evidence>
<evidence type="ECO:0000313" key="3">
    <source>
        <dbReference type="Proteomes" id="UP001159363"/>
    </source>
</evidence>
<dbReference type="EMBL" id="JARBHB010000011">
    <property type="protein sequence ID" value="KAJ8872551.1"/>
    <property type="molecule type" value="Genomic_DNA"/>
</dbReference>
<name>A0ABQ9GKJ5_9NEOP</name>
<comment type="caution">
    <text evidence="2">The sequence shown here is derived from an EMBL/GenBank/DDBJ whole genome shotgun (WGS) entry which is preliminary data.</text>
</comment>
<reference evidence="2 3" key="1">
    <citation type="submission" date="2023-02" db="EMBL/GenBank/DDBJ databases">
        <title>LHISI_Scaffold_Assembly.</title>
        <authorList>
            <person name="Stuart O.P."/>
            <person name="Cleave R."/>
            <person name="Magrath M.J.L."/>
            <person name="Mikheyev A.S."/>
        </authorList>
    </citation>
    <scope>NUCLEOTIDE SEQUENCE [LARGE SCALE GENOMIC DNA]</scope>
    <source>
        <strain evidence="2">Daus_M_001</strain>
        <tissue evidence="2">Leg muscle</tissue>
    </source>
</reference>
<dbReference type="InterPro" id="IPR054465">
    <property type="entry name" value="Integrase_p58-like_C"/>
</dbReference>
<keyword evidence="3" id="KW-1185">Reference proteome</keyword>
<evidence type="ECO:0000259" key="1">
    <source>
        <dbReference type="Pfam" id="PF22938"/>
    </source>
</evidence>
<feature type="domain" description="Integrase p58-like C-terminal" evidence="1">
    <location>
        <begin position="94"/>
        <end position="126"/>
    </location>
</feature>
<gene>
    <name evidence="2" type="ORF">PR048_026157</name>
</gene>